<evidence type="ECO:0000259" key="3">
    <source>
        <dbReference type="Pfam" id="PF00884"/>
    </source>
</evidence>
<name>A0A7Y9LBZ7_9ACTN</name>
<keyword evidence="2" id="KW-0378">Hydrolase</keyword>
<gene>
    <name evidence="4" type="ORF">BKA15_005668</name>
</gene>
<dbReference type="SUPFAM" id="SSF53649">
    <property type="entry name" value="Alkaline phosphatase-like"/>
    <property type="match status" value="1"/>
</dbReference>
<feature type="domain" description="Sulfatase N-terminal" evidence="3">
    <location>
        <begin position="4"/>
        <end position="352"/>
    </location>
</feature>
<dbReference type="InterPro" id="IPR000917">
    <property type="entry name" value="Sulfatase_N"/>
</dbReference>
<dbReference type="InterPro" id="IPR050738">
    <property type="entry name" value="Sulfatase"/>
</dbReference>
<comment type="caution">
    <text evidence="4">The sequence shown here is derived from an EMBL/GenBank/DDBJ whole genome shotgun (WGS) entry which is preliminary data.</text>
</comment>
<evidence type="ECO:0000256" key="1">
    <source>
        <dbReference type="ARBA" id="ARBA00008779"/>
    </source>
</evidence>
<protein>
    <submittedName>
        <fullName evidence="4">Arylsulfatase A-like enzyme</fullName>
    </submittedName>
</protein>
<dbReference type="AlphaFoldDB" id="A0A7Y9LBZ7"/>
<sequence length="460" mass="50863">MSHPNIVLIVSDDHGYGDRGYLGHDQQVRTPALDRLAATGVDCTNGYVSAPICSPSRAGLISGHYQQRWGARWFNDSRFGDHLPSLAERLGALGYRTGYFGKVHYGPEDIGDRACPPHHGFDETYYGLAGKQQGRLNYLRHSAAAVEEYGPEASWRMAVQPMLTGDTEVELEGFLTEELGRRAGAFIEADDQRPFFTMIAFNAVHNFCWQLPEDELSARGLPVRADWHDADDQGYGDWYDGSITPNLDHGRDYYLAQLELMDREIGRLLDRLDQLGLADDTIVVYLTDNGGSPCNYGDNTPLRGSKYTLWEGGIRVPYLVRWPGGGWSGGRTVDAPVSSLDLLPTLVGAAGAAPEIVAQSDGVDLGPMLAGAEGDHDRVLHWDCDFQWAVRAGDLKLRWCDGDSPRAKGIRAVERAEPGNGTRLYDLRDDPGEQRDLAAERPNDVARLTALHHDWVDSLR</sequence>
<dbReference type="Gene3D" id="3.40.720.10">
    <property type="entry name" value="Alkaline Phosphatase, subunit A"/>
    <property type="match status" value="1"/>
</dbReference>
<evidence type="ECO:0000313" key="5">
    <source>
        <dbReference type="Proteomes" id="UP000569914"/>
    </source>
</evidence>
<reference evidence="4 5" key="1">
    <citation type="submission" date="2020-07" db="EMBL/GenBank/DDBJ databases">
        <title>Sequencing the genomes of 1000 actinobacteria strains.</title>
        <authorList>
            <person name="Klenk H.-P."/>
        </authorList>
    </citation>
    <scope>NUCLEOTIDE SEQUENCE [LARGE SCALE GENOMIC DNA]</scope>
    <source>
        <strain evidence="4 5">DSM 22083</strain>
    </source>
</reference>
<dbReference type="RefSeq" id="WP_179756566.1">
    <property type="nucleotide sequence ID" value="NZ_JACCBU010000001.1"/>
</dbReference>
<dbReference type="InterPro" id="IPR017850">
    <property type="entry name" value="Alkaline_phosphatase_core_sf"/>
</dbReference>
<dbReference type="Gene3D" id="3.30.1120.10">
    <property type="match status" value="1"/>
</dbReference>
<organism evidence="4 5">
    <name type="scientific">Microlunatus parietis</name>
    <dbReference type="NCBI Taxonomy" id="682979"/>
    <lineage>
        <taxon>Bacteria</taxon>
        <taxon>Bacillati</taxon>
        <taxon>Actinomycetota</taxon>
        <taxon>Actinomycetes</taxon>
        <taxon>Propionibacteriales</taxon>
        <taxon>Propionibacteriaceae</taxon>
        <taxon>Microlunatus</taxon>
    </lineage>
</organism>
<dbReference type="PANTHER" id="PTHR42693:SF53">
    <property type="entry name" value="ENDO-4-O-SULFATASE"/>
    <property type="match status" value="1"/>
</dbReference>
<dbReference type="EMBL" id="JACCBU010000001">
    <property type="protein sequence ID" value="NYE74339.1"/>
    <property type="molecule type" value="Genomic_DNA"/>
</dbReference>
<evidence type="ECO:0000256" key="2">
    <source>
        <dbReference type="ARBA" id="ARBA00022801"/>
    </source>
</evidence>
<dbReference type="GO" id="GO:0004065">
    <property type="term" value="F:arylsulfatase activity"/>
    <property type="evidence" value="ECO:0007669"/>
    <property type="project" value="TreeGrafter"/>
</dbReference>
<keyword evidence="5" id="KW-1185">Reference proteome</keyword>
<dbReference type="Proteomes" id="UP000569914">
    <property type="component" value="Unassembled WGS sequence"/>
</dbReference>
<comment type="similarity">
    <text evidence="1">Belongs to the sulfatase family.</text>
</comment>
<dbReference type="Pfam" id="PF00884">
    <property type="entry name" value="Sulfatase"/>
    <property type="match status" value="1"/>
</dbReference>
<evidence type="ECO:0000313" key="4">
    <source>
        <dbReference type="EMBL" id="NYE74339.1"/>
    </source>
</evidence>
<accession>A0A7Y9LBZ7</accession>
<dbReference type="PANTHER" id="PTHR42693">
    <property type="entry name" value="ARYLSULFATASE FAMILY MEMBER"/>
    <property type="match status" value="1"/>
</dbReference>
<proteinExistence type="inferred from homology"/>